<sequence>MPTNKSAAQYAQEIIEKLAAEGVSAFIEKPQDGKDNPDDDFWEGEFILRVPAWEAKDGSLSRSAVYEFIHSKLAGRGDAGYVVGLPGISYCDVYCYYPLSVESGEQLLSSDLQVWGAGSKLEQFDWSEAVEGDDSAWWNGWDLPTELEHLPKRVGTLALVLSYTIVPLPAPAPFTEQELIDKIKTLKVGSGLFCHSTAPNDRWTLRLSESGGLELHKAGDQSVTPITAANIDDKGRLVLGDHILKHRCWGY</sequence>
<protein>
    <submittedName>
        <fullName evidence="1">Uncharacterized protein</fullName>
    </submittedName>
</protein>
<reference evidence="1 2" key="1">
    <citation type="submission" date="2015-11" db="EMBL/GenBank/DDBJ databases">
        <title>Complete genome sequencing of a biphenyl-degrading bacterium, Pseudomonas putida KF715 (=NBRC110667).</title>
        <authorList>
            <person name="Suenaga H."/>
            <person name="Fujihara N."/>
            <person name="Watanabe T."/>
            <person name="Hirose J."/>
            <person name="Kimura N."/>
            <person name="Yamazoe A."/>
            <person name="Hosoyama A."/>
            <person name="Shimodaira J."/>
            <person name="Furukawa K."/>
        </authorList>
    </citation>
    <scope>NUCLEOTIDE SEQUENCE [LARGE SCALE GENOMIC DNA]</scope>
    <source>
        <strain evidence="1 2">KF715</strain>
        <plasmid evidence="2">Plasmid pkf715a dna</plasmid>
    </source>
</reference>
<dbReference type="EMBL" id="AP015030">
    <property type="protein sequence ID" value="BAW26605.1"/>
    <property type="molecule type" value="Genomic_DNA"/>
</dbReference>
<accession>A0A1L7NMB8</accession>
<dbReference type="Proteomes" id="UP000218731">
    <property type="component" value="Plasmid pKF715A"/>
</dbReference>
<dbReference type="AlphaFoldDB" id="A0A1L7NMB8"/>
<name>A0A1L7NMB8_PSEPU</name>
<proteinExistence type="predicted"/>
<gene>
    <name evidence="1" type="ORF">KF715C_pA1000</name>
</gene>
<organism evidence="1 2">
    <name type="scientific">Pseudomonas putida</name>
    <name type="common">Arthrobacter siderocapsulatus</name>
    <dbReference type="NCBI Taxonomy" id="303"/>
    <lineage>
        <taxon>Bacteria</taxon>
        <taxon>Pseudomonadati</taxon>
        <taxon>Pseudomonadota</taxon>
        <taxon>Gammaproteobacteria</taxon>
        <taxon>Pseudomonadales</taxon>
        <taxon>Pseudomonadaceae</taxon>
        <taxon>Pseudomonas</taxon>
    </lineage>
</organism>
<geneLocation type="plasmid" evidence="2">
    <name>pkf715a dna</name>
</geneLocation>
<dbReference type="RefSeq" id="WP_042919676.1">
    <property type="nucleotide sequence ID" value="NZ_AP015030.1"/>
</dbReference>
<keyword evidence="1" id="KW-0614">Plasmid</keyword>
<evidence type="ECO:0000313" key="2">
    <source>
        <dbReference type="Proteomes" id="UP000218731"/>
    </source>
</evidence>
<evidence type="ECO:0000313" key="1">
    <source>
        <dbReference type="EMBL" id="BAW26605.1"/>
    </source>
</evidence>